<evidence type="ECO:0000313" key="8">
    <source>
        <dbReference type="Proteomes" id="UP000251314"/>
    </source>
</evidence>
<evidence type="ECO:0000313" key="3">
    <source>
        <dbReference type="EMBL" id="KAG2904675.1"/>
    </source>
</evidence>
<accession>A0A329RZU7</accession>
<protein>
    <submittedName>
        <fullName evidence="7">Uncharacterized protein</fullName>
    </submittedName>
</protein>
<evidence type="ECO:0000313" key="2">
    <source>
        <dbReference type="EMBL" id="KAG2851964.1"/>
    </source>
</evidence>
<sequence>MANSREELRRLSLDDAALSADLLPGFLDELNDADLLSPSGGGSPSQLPSFAGYHLSSEASQTPIFGQFSMAITPSLPRTELSTDAVDAGLHFTTPAVRNEVELRSTTSPKGVTEEKLGVHRPPMQNSTRKRQKEELTYLRDKVQTLEQELETKRRELLTSKGQDKENKALTVQIRGRRGRAMRWQRIAKHQLVEKQRAELQNLQLRASLIDQIKLARSLQKLLKKNASRKDEGTEAAQLQARLEYSNNCSGVSEDSLYETLLQDMDAVYSEVNTICARHPVMQSLEEGFGVSSLHVGETETLNLEATNSKVVPFGMEETCSAVWRCLSKDHLKLADGTYHGVASSPDTIRAKAITTLRVNNTAARMQMRFAMKKYVESGRVVITLQCASESEGPRDLLHGLKMMQRAWVVIRPVPCEPEHADGDLASDETIIQLCMRLTPSLSARVLHTPGQRTGAITELLLAAVHRNLGWLFQTVENILMEHNFEASPLL</sequence>
<dbReference type="AlphaFoldDB" id="A0A329RZU7"/>
<dbReference type="Proteomes" id="UP000251314">
    <property type="component" value="Unassembled WGS sequence"/>
</dbReference>
<dbReference type="EMBL" id="RCMI01000584">
    <property type="protein sequence ID" value="KAG2904675.1"/>
    <property type="molecule type" value="Genomic_DNA"/>
</dbReference>
<dbReference type="PANTHER" id="PTHR35796:SF3">
    <property type="entry name" value="BHLH DOMAIN-CONTAINING PROTEIN"/>
    <property type="match status" value="1"/>
</dbReference>
<dbReference type="Proteomes" id="UP000697107">
    <property type="component" value="Unassembled WGS sequence"/>
</dbReference>
<dbReference type="PANTHER" id="PTHR35796">
    <property type="entry name" value="HYPOTHETICAL CYTOSOLIC PROTEIN"/>
    <property type="match status" value="1"/>
</dbReference>
<dbReference type="EMBL" id="RCMK01000392">
    <property type="protein sequence ID" value="KAG2931513.1"/>
    <property type="molecule type" value="Genomic_DNA"/>
</dbReference>
<dbReference type="EMBL" id="RCMG01000571">
    <property type="protein sequence ID" value="KAG2851964.1"/>
    <property type="molecule type" value="Genomic_DNA"/>
</dbReference>
<organism evidence="7 8">
    <name type="scientific">Phytophthora cactorum</name>
    <dbReference type="NCBI Taxonomy" id="29920"/>
    <lineage>
        <taxon>Eukaryota</taxon>
        <taxon>Sar</taxon>
        <taxon>Stramenopiles</taxon>
        <taxon>Oomycota</taxon>
        <taxon>Peronosporomycetes</taxon>
        <taxon>Peronosporales</taxon>
        <taxon>Peronosporaceae</taxon>
        <taxon>Phytophthora</taxon>
    </lineage>
</organism>
<gene>
    <name evidence="7" type="ORF">PC110_g13403</name>
    <name evidence="2" type="ORF">PC113_g15439</name>
    <name evidence="3" type="ORF">PC115_g14876</name>
    <name evidence="4" type="ORF">PC117_g13422</name>
    <name evidence="5" type="ORF">PC118_g16169</name>
    <name evidence="6" type="ORF">PC129_g14953</name>
</gene>
<proteinExistence type="predicted"/>
<dbReference type="OrthoDB" id="168104at2759"/>
<dbReference type="Proteomes" id="UP000735874">
    <property type="component" value="Unassembled WGS sequence"/>
</dbReference>
<dbReference type="EMBL" id="RCMV01000667">
    <property type="protein sequence ID" value="KAG3214134.1"/>
    <property type="molecule type" value="Genomic_DNA"/>
</dbReference>
<reference evidence="2" key="2">
    <citation type="submission" date="2018-10" db="EMBL/GenBank/DDBJ databases">
        <title>Effector identification in a new, highly contiguous assembly of the strawberry crown rot pathogen Phytophthora cactorum.</title>
        <authorList>
            <person name="Armitage A.D."/>
            <person name="Nellist C.F."/>
            <person name="Bates H."/>
            <person name="Vickerstaff R.J."/>
            <person name="Harrison R.J."/>
        </authorList>
    </citation>
    <scope>NUCLEOTIDE SEQUENCE</scope>
    <source>
        <strain evidence="2">15-7</strain>
        <strain evidence="3">4032</strain>
        <strain evidence="4">4040</strain>
        <strain evidence="5">P415</strain>
        <strain evidence="6">P421</strain>
    </source>
</reference>
<comment type="caution">
    <text evidence="7">The sequence shown here is derived from an EMBL/GenBank/DDBJ whole genome shotgun (WGS) entry which is preliminary data.</text>
</comment>
<evidence type="ECO:0000313" key="4">
    <source>
        <dbReference type="EMBL" id="KAG2931513.1"/>
    </source>
</evidence>
<evidence type="ECO:0000313" key="7">
    <source>
        <dbReference type="EMBL" id="RAW30237.1"/>
    </source>
</evidence>
<dbReference type="VEuPathDB" id="FungiDB:PC110_g13403"/>
<evidence type="ECO:0000313" key="6">
    <source>
        <dbReference type="EMBL" id="KAG3214134.1"/>
    </source>
</evidence>
<dbReference type="STRING" id="29920.A0A329RZU7"/>
<dbReference type="EMBL" id="MJFZ01000382">
    <property type="protein sequence ID" value="RAW30237.1"/>
    <property type="molecule type" value="Genomic_DNA"/>
</dbReference>
<keyword evidence="1" id="KW-0175">Coiled coil</keyword>
<dbReference type="Proteomes" id="UP000736787">
    <property type="component" value="Unassembled WGS sequence"/>
</dbReference>
<keyword evidence="8" id="KW-1185">Reference proteome</keyword>
<reference evidence="7 8" key="1">
    <citation type="submission" date="2018-01" db="EMBL/GenBank/DDBJ databases">
        <title>Draft genome of the strawberry crown rot pathogen Phytophthora cactorum.</title>
        <authorList>
            <person name="Armitage A.D."/>
            <person name="Lysoe E."/>
            <person name="Nellist C.F."/>
            <person name="Harrison R.J."/>
            <person name="Brurberg M.B."/>
        </authorList>
    </citation>
    <scope>NUCLEOTIDE SEQUENCE [LARGE SCALE GENOMIC DNA]</scope>
    <source>
        <strain evidence="7 8">10300</strain>
    </source>
</reference>
<evidence type="ECO:0000313" key="5">
    <source>
        <dbReference type="EMBL" id="KAG2971652.1"/>
    </source>
</evidence>
<dbReference type="Proteomes" id="UP000760860">
    <property type="component" value="Unassembled WGS sequence"/>
</dbReference>
<name>A0A329RZU7_9STRA</name>
<feature type="coiled-coil region" evidence="1">
    <location>
        <begin position="129"/>
        <end position="163"/>
    </location>
</feature>
<dbReference type="Proteomes" id="UP000774804">
    <property type="component" value="Unassembled WGS sequence"/>
</dbReference>
<dbReference type="EMBL" id="RCML01000658">
    <property type="protein sequence ID" value="KAG2971652.1"/>
    <property type="molecule type" value="Genomic_DNA"/>
</dbReference>
<evidence type="ECO:0000256" key="1">
    <source>
        <dbReference type="SAM" id="Coils"/>
    </source>
</evidence>